<dbReference type="GO" id="GO:0004930">
    <property type="term" value="F:G protein-coupled receptor activity"/>
    <property type="evidence" value="ECO:0007669"/>
    <property type="project" value="InterPro"/>
</dbReference>
<dbReference type="OrthoDB" id="48903at2759"/>
<feature type="transmembrane region" description="Helical" evidence="6">
    <location>
        <begin position="696"/>
        <end position="718"/>
    </location>
</feature>
<accession>A0A9N8D811</accession>
<dbReference type="PROSITE" id="PS50259">
    <property type="entry name" value="G_PROTEIN_RECEP_F3_4"/>
    <property type="match status" value="1"/>
</dbReference>
<feature type="transmembrane region" description="Helical" evidence="6">
    <location>
        <begin position="856"/>
        <end position="878"/>
    </location>
</feature>
<feature type="signal peptide" evidence="7">
    <location>
        <begin position="1"/>
        <end position="28"/>
    </location>
</feature>
<keyword evidence="2 6" id="KW-0812">Transmembrane</keyword>
<keyword evidence="3 6" id="KW-1133">Transmembrane helix</keyword>
<dbReference type="InterPro" id="IPR050490">
    <property type="entry name" value="Bact_solute-bd_prot1"/>
</dbReference>
<keyword evidence="10" id="KW-1185">Reference proteome</keyword>
<comment type="subcellular location">
    <subcellularLocation>
        <location evidence="1">Membrane</location>
        <topology evidence="1">Multi-pass membrane protein</topology>
    </subcellularLocation>
</comment>
<feature type="transmembrane region" description="Helical" evidence="6">
    <location>
        <begin position="828"/>
        <end position="850"/>
    </location>
</feature>
<evidence type="ECO:0000256" key="7">
    <source>
        <dbReference type="SAM" id="SignalP"/>
    </source>
</evidence>
<dbReference type="CDD" id="cd15047">
    <property type="entry name" value="7tmC_GABA-B-like"/>
    <property type="match status" value="1"/>
</dbReference>
<dbReference type="Pfam" id="PF00003">
    <property type="entry name" value="7tm_3"/>
    <property type="match status" value="1"/>
</dbReference>
<reference evidence="9" key="1">
    <citation type="submission" date="2020-06" db="EMBL/GenBank/DDBJ databases">
        <authorList>
            <consortium name="Plant Systems Biology data submission"/>
        </authorList>
    </citation>
    <scope>NUCLEOTIDE SEQUENCE</scope>
    <source>
        <strain evidence="9">D6</strain>
    </source>
</reference>
<dbReference type="PANTHER" id="PTHR43649">
    <property type="entry name" value="ARABINOSE-BINDING PROTEIN-RELATED"/>
    <property type="match status" value="1"/>
</dbReference>
<evidence type="ECO:0000256" key="3">
    <source>
        <dbReference type="ARBA" id="ARBA00022989"/>
    </source>
</evidence>
<feature type="region of interest" description="Disordered" evidence="5">
    <location>
        <begin position="92"/>
        <end position="120"/>
    </location>
</feature>
<feature type="transmembrane region" description="Helical" evidence="6">
    <location>
        <begin position="625"/>
        <end position="646"/>
    </location>
</feature>
<dbReference type="Pfam" id="PF13416">
    <property type="entry name" value="SBP_bac_8"/>
    <property type="match status" value="1"/>
</dbReference>
<sequence>MAVLSGLTLSRRLAVFSVVALLLHSSPATLTSTMSSSSSSSSSTMVAAQATANDEDENWTIYQTEQDQAANGDGSPILQPAVEEQVASTANDTCPPCPACTASTSSTSSQYEVGENPPSQREPLTMQILVVDSPGIITMVKWNADDYFKFTDGRVKIEIKLAPTMPELFAEIENDARAGGGLYDAYYTNPVVLGTAAMLNGFLDLTPFVKSSPYADWIDVLPALRKYVMSFEDKIYIILLDGDTHSMFYRKDVLEHYGLKVPRTWNEYNEVAKAIHGKVFNGVELSGSCVSRIQGDHAMYWYHLVLSTITQTQGTHQGSLFDSKDMTPLTGEALAEMLRIHEEQAKYGTPDEYTDIINHVQNGHMNDGTCAMTFMWGDLFRRSNAQGSILHDKLGIAPTPGSEFVLDRSTGQLVRCTRELCPYAKYYDDLGFVNVAPYAANGGWGAAVSANTDPEKQKALAEFFLWASSREQAEQYVIPNATLPWDMINGQDPWRKSQLDVDKWVLRGFQREVSKQYVESIVSNLISKNVVVEARFPKAGEIMSVLDKEVNEYLVAAHEGLIAEQDKQTDRLKTAQIITDQWNQIIKKYNARGDTVTPILEIYQRLRGVYVPNEEKNLLTRIRPVGLTLMAIIMVSSMAAAAWVYVKRSATVVRASQPPFLWLICLGTMVLGSSILAMSVDDGMASQEGCSAACMIVPWLVAIGFSITFAALAAKIMRLKRLMTSASRFQRIQVKVQDVLLPFCLILLSNVAFLLTWTLADPLYWERVYTGRTETGELESYGSCIYAGRVSQVMLGFIAGLNMAALLYANVLAYQTRELTVAFNESKFVALAMASILQAVLIGTPLLFLANSNPTARYVVRSVLIFVVCMSVLVFVFVPKVLNQNDRITAVRVSSVGGRRGSISGLSSGFNKNSDFSNGVRSGEMSLRSADIRGSDLTKITSPTVESIRQAVLEAATQAQSPPVRTDEASDFPGSGIDDDVPVNLIMNDETGYSEQLDGTAHSTKLF</sequence>
<evidence type="ECO:0000259" key="8">
    <source>
        <dbReference type="PROSITE" id="PS50259"/>
    </source>
</evidence>
<evidence type="ECO:0000313" key="9">
    <source>
        <dbReference type="EMBL" id="CAB9498272.1"/>
    </source>
</evidence>
<keyword evidence="4 6" id="KW-0472">Membrane</keyword>
<dbReference type="InterPro" id="IPR017978">
    <property type="entry name" value="GPCR_3_C"/>
</dbReference>
<dbReference type="SUPFAM" id="SSF53850">
    <property type="entry name" value="Periplasmic binding protein-like II"/>
    <property type="match status" value="1"/>
</dbReference>
<feature type="transmembrane region" description="Helical" evidence="6">
    <location>
        <begin position="739"/>
        <end position="760"/>
    </location>
</feature>
<protein>
    <submittedName>
        <fullName evidence="9">Extracellular solute-binding protein family 1</fullName>
    </submittedName>
</protein>
<dbReference type="Proteomes" id="UP001153069">
    <property type="component" value="Unassembled WGS sequence"/>
</dbReference>
<feature type="domain" description="G-protein coupled receptors family 3 profile" evidence="8">
    <location>
        <begin position="691"/>
        <end position="881"/>
    </location>
</feature>
<feature type="transmembrane region" description="Helical" evidence="6">
    <location>
        <begin position="793"/>
        <end position="816"/>
    </location>
</feature>
<evidence type="ECO:0000256" key="4">
    <source>
        <dbReference type="ARBA" id="ARBA00023136"/>
    </source>
</evidence>
<feature type="compositionally biased region" description="Low complexity" evidence="5">
    <location>
        <begin position="99"/>
        <end position="109"/>
    </location>
</feature>
<evidence type="ECO:0000256" key="2">
    <source>
        <dbReference type="ARBA" id="ARBA00022692"/>
    </source>
</evidence>
<dbReference type="EMBL" id="CAICTM010000034">
    <property type="protein sequence ID" value="CAB9498272.1"/>
    <property type="molecule type" value="Genomic_DNA"/>
</dbReference>
<dbReference type="InterPro" id="IPR006059">
    <property type="entry name" value="SBP"/>
</dbReference>
<dbReference type="AlphaFoldDB" id="A0A9N8D811"/>
<evidence type="ECO:0000256" key="6">
    <source>
        <dbReference type="SAM" id="Phobius"/>
    </source>
</evidence>
<feature type="chain" id="PRO_5040182709" evidence="7">
    <location>
        <begin position="29"/>
        <end position="1007"/>
    </location>
</feature>
<comment type="caution">
    <text evidence="9">The sequence shown here is derived from an EMBL/GenBank/DDBJ whole genome shotgun (WGS) entry which is preliminary data.</text>
</comment>
<dbReference type="Gene3D" id="3.40.190.10">
    <property type="entry name" value="Periplasmic binding protein-like II"/>
    <property type="match status" value="2"/>
</dbReference>
<proteinExistence type="predicted"/>
<organism evidence="9 10">
    <name type="scientific">Seminavis robusta</name>
    <dbReference type="NCBI Taxonomy" id="568900"/>
    <lineage>
        <taxon>Eukaryota</taxon>
        <taxon>Sar</taxon>
        <taxon>Stramenopiles</taxon>
        <taxon>Ochrophyta</taxon>
        <taxon>Bacillariophyta</taxon>
        <taxon>Bacillariophyceae</taxon>
        <taxon>Bacillariophycidae</taxon>
        <taxon>Naviculales</taxon>
        <taxon>Naviculaceae</taxon>
        <taxon>Seminavis</taxon>
    </lineage>
</organism>
<dbReference type="PANTHER" id="PTHR43649:SF12">
    <property type="entry name" value="DIACETYLCHITOBIOSE BINDING PROTEIN DASA"/>
    <property type="match status" value="1"/>
</dbReference>
<evidence type="ECO:0000313" key="10">
    <source>
        <dbReference type="Proteomes" id="UP001153069"/>
    </source>
</evidence>
<evidence type="ECO:0000256" key="1">
    <source>
        <dbReference type="ARBA" id="ARBA00004141"/>
    </source>
</evidence>
<name>A0A9N8D811_9STRA</name>
<dbReference type="GO" id="GO:0016020">
    <property type="term" value="C:membrane"/>
    <property type="evidence" value="ECO:0007669"/>
    <property type="project" value="UniProtKB-SubCell"/>
</dbReference>
<dbReference type="PRINTS" id="PR01176">
    <property type="entry name" value="GABABRECEPTR"/>
</dbReference>
<feature type="region of interest" description="Disordered" evidence="5">
    <location>
        <begin position="955"/>
        <end position="980"/>
    </location>
</feature>
<gene>
    <name evidence="9" type="ORF">SEMRO_34_G022050.1</name>
</gene>
<evidence type="ECO:0000256" key="5">
    <source>
        <dbReference type="SAM" id="MobiDB-lite"/>
    </source>
</evidence>
<feature type="transmembrane region" description="Helical" evidence="6">
    <location>
        <begin position="658"/>
        <end position="676"/>
    </location>
</feature>
<feature type="region of interest" description="Disordered" evidence="5">
    <location>
        <begin position="30"/>
        <end position="52"/>
    </location>
</feature>
<keyword evidence="7" id="KW-0732">Signal</keyword>